<sequence length="320" mass="34744">MIRKRLVTVITALVLIAALGFPLLSPTVALADIGDIPGGPVIDTLEFETEKCEERDITHVSGDVYAMAYKGKDDHGHLQTVTIATDGTITLEDNEEFDSDKGKGPDIIHVSGDVYAIAYKGKDKDGFLQTVTIATDGTITLEDNVEFDTDDCHRPDIIHVSGDVYAIAYKGKDKDDGYLKTVEITTTGDITEPVIDTFEFETVKGKTPNIIHVSSDVYAIAYSGDKDDGYLKTVEITTTGDITEPVIDTFEFETVKGKTPDIIHVSGDVYAIAYEGESGQVTTVEITTTGDITEPVIDTFEFETVKGKTPDIIHISGDVY</sequence>
<dbReference type="EMBL" id="BART01007704">
    <property type="protein sequence ID" value="GAG62064.1"/>
    <property type="molecule type" value="Genomic_DNA"/>
</dbReference>
<gene>
    <name evidence="1" type="ORF">S01H4_17482</name>
</gene>
<organism evidence="1">
    <name type="scientific">marine sediment metagenome</name>
    <dbReference type="NCBI Taxonomy" id="412755"/>
    <lineage>
        <taxon>unclassified sequences</taxon>
        <taxon>metagenomes</taxon>
        <taxon>ecological metagenomes</taxon>
    </lineage>
</organism>
<dbReference type="AlphaFoldDB" id="X0YZ33"/>
<reference evidence="1" key="1">
    <citation type="journal article" date="2014" name="Front. Microbiol.">
        <title>High frequency of phylogenetically diverse reductive dehalogenase-homologous genes in deep subseafloor sedimentary metagenomes.</title>
        <authorList>
            <person name="Kawai M."/>
            <person name="Futagami T."/>
            <person name="Toyoda A."/>
            <person name="Takaki Y."/>
            <person name="Nishi S."/>
            <person name="Hori S."/>
            <person name="Arai W."/>
            <person name="Tsubouchi T."/>
            <person name="Morono Y."/>
            <person name="Uchiyama I."/>
            <person name="Ito T."/>
            <person name="Fujiyama A."/>
            <person name="Inagaki F."/>
            <person name="Takami H."/>
        </authorList>
    </citation>
    <scope>NUCLEOTIDE SEQUENCE</scope>
    <source>
        <strain evidence="1">Expedition CK06-06</strain>
    </source>
</reference>
<name>X0YZ33_9ZZZZ</name>
<accession>X0YZ33</accession>
<evidence type="ECO:0000313" key="1">
    <source>
        <dbReference type="EMBL" id="GAG62064.1"/>
    </source>
</evidence>
<feature type="non-terminal residue" evidence="1">
    <location>
        <position position="320"/>
    </location>
</feature>
<protein>
    <submittedName>
        <fullName evidence="1">Uncharacterized protein</fullName>
    </submittedName>
</protein>
<proteinExistence type="predicted"/>
<comment type="caution">
    <text evidence="1">The sequence shown here is derived from an EMBL/GenBank/DDBJ whole genome shotgun (WGS) entry which is preliminary data.</text>
</comment>